<reference evidence="6" key="1">
    <citation type="submission" date="2020-01" db="EMBL/GenBank/DDBJ databases">
        <title>Identification and distribution of gene clusters putatively required for synthesis of sphingolipid metabolism inhibitors in phylogenetically diverse species of the filamentous fungus Fusarium.</title>
        <authorList>
            <person name="Kim H.-S."/>
            <person name="Busman M."/>
            <person name="Brown D.W."/>
            <person name="Divon H."/>
            <person name="Uhlig S."/>
            <person name="Proctor R.H."/>
        </authorList>
    </citation>
    <scope>NUCLEOTIDE SEQUENCE</scope>
    <source>
        <strain evidence="6">NRRL 53441</strain>
    </source>
</reference>
<evidence type="ECO:0000256" key="3">
    <source>
        <dbReference type="ARBA" id="ARBA00023242"/>
    </source>
</evidence>
<organism evidence="6 7">
    <name type="scientific">Fusarium austroafricanum</name>
    <dbReference type="NCBI Taxonomy" id="2364996"/>
    <lineage>
        <taxon>Eukaryota</taxon>
        <taxon>Fungi</taxon>
        <taxon>Dikarya</taxon>
        <taxon>Ascomycota</taxon>
        <taxon>Pezizomycotina</taxon>
        <taxon>Sordariomycetes</taxon>
        <taxon>Hypocreomycetidae</taxon>
        <taxon>Hypocreales</taxon>
        <taxon>Nectriaceae</taxon>
        <taxon>Fusarium</taxon>
        <taxon>Fusarium concolor species complex</taxon>
    </lineage>
</organism>
<dbReference type="InterPro" id="IPR007219">
    <property type="entry name" value="XnlR_reg_dom"/>
</dbReference>
<dbReference type="GO" id="GO:0000978">
    <property type="term" value="F:RNA polymerase II cis-regulatory region sequence-specific DNA binding"/>
    <property type="evidence" value="ECO:0007669"/>
    <property type="project" value="TreeGrafter"/>
</dbReference>
<dbReference type="SMART" id="SM00906">
    <property type="entry name" value="Fungal_trans"/>
    <property type="match status" value="1"/>
</dbReference>
<evidence type="ECO:0000256" key="2">
    <source>
        <dbReference type="ARBA" id="ARBA00023163"/>
    </source>
</evidence>
<feature type="domain" description="Xylanolytic transcriptional activator regulatory" evidence="5">
    <location>
        <begin position="267"/>
        <end position="339"/>
    </location>
</feature>
<proteinExistence type="predicted"/>
<dbReference type="GO" id="GO:0008270">
    <property type="term" value="F:zinc ion binding"/>
    <property type="evidence" value="ECO:0007669"/>
    <property type="project" value="InterPro"/>
</dbReference>
<feature type="region of interest" description="Disordered" evidence="4">
    <location>
        <begin position="14"/>
        <end position="43"/>
    </location>
</feature>
<dbReference type="GO" id="GO:0000435">
    <property type="term" value="P:positive regulation of transcription from RNA polymerase II promoter by galactose"/>
    <property type="evidence" value="ECO:0007669"/>
    <property type="project" value="TreeGrafter"/>
</dbReference>
<gene>
    <name evidence="6" type="ORF">F53441_7629</name>
</gene>
<keyword evidence="7" id="KW-1185">Reference proteome</keyword>
<name>A0A8H4NRY4_9HYPO</name>
<dbReference type="GO" id="GO:0006351">
    <property type="term" value="P:DNA-templated transcription"/>
    <property type="evidence" value="ECO:0007669"/>
    <property type="project" value="InterPro"/>
</dbReference>
<dbReference type="OrthoDB" id="2283488at2759"/>
<keyword evidence="2" id="KW-0804">Transcription</keyword>
<accession>A0A8H4NRY4</accession>
<dbReference type="PANTHER" id="PTHR47424">
    <property type="entry name" value="REGULATORY PROTEIN GAL4"/>
    <property type="match status" value="1"/>
</dbReference>
<dbReference type="GO" id="GO:0005634">
    <property type="term" value="C:nucleus"/>
    <property type="evidence" value="ECO:0007669"/>
    <property type="project" value="TreeGrafter"/>
</dbReference>
<sequence>MLRGRVRELEAQLKAANIETPKEETRTPFGSDESSPSLASYNSDGVQLDTTTTISSSAANTQFYGPSSTYYFIHCISTHLKARDPHLQEPQTLIPNSASRSMAHAMCTPDIESEKPPLPCHDRMTTATSGLTESTLSGKNLSATQEAYFLDLFWDSWHCCYQLLDEQEFKSLYKSLWSDAIGSTRKPSALVDIVIALCMQFGVTSLPRQSNSVAEIDIHDATIAGRWLYHRCQKLMAYNLESPTIETLQCQLWSAVYLANASYQNMAQNMLGVAARTAYTLGLHIPPGDDLSTKQREARKRAWCILFLLETRSCIRLGRPWVTQTQSIFPFLPEGDKTSSGVAQLNYMKERTKLTEIVRSAFNEALHHKFFDIDHLADGQARVIANGMDNMRTWAASLPSTLKTERRGDGKPLSTDLSEIEIEPFAPIWLRRQRLMLELFYHELMLTTGRSCINQSLIRTDCRVAPSAEVLKVAEACAMHAAATTQLLYQAYKQYDILDGWYEPFNCQWNAAITLVGFLMSYHNDGPVASVARKALSQGVEVLERMGDFFGAAASAALVIKTLHQTISIPRIQNPPAPKACHDDSIDPPMQATVYDMNNFDEAETLGLTAHDFLGTFGTVSEIEQLGLGTELKFLLAEDTMGFYDSTDMDLWNGQADGMGILE</sequence>
<feature type="compositionally biased region" description="Polar residues" evidence="4">
    <location>
        <begin position="32"/>
        <end position="43"/>
    </location>
</feature>
<dbReference type="InterPro" id="IPR051127">
    <property type="entry name" value="Fungal_SecMet_Regulators"/>
</dbReference>
<evidence type="ECO:0000313" key="7">
    <source>
        <dbReference type="Proteomes" id="UP000605986"/>
    </source>
</evidence>
<keyword evidence="3" id="KW-0539">Nucleus</keyword>
<dbReference type="AlphaFoldDB" id="A0A8H4NRY4"/>
<dbReference type="Pfam" id="PF04082">
    <property type="entry name" value="Fungal_trans"/>
    <property type="match status" value="1"/>
</dbReference>
<evidence type="ECO:0000256" key="1">
    <source>
        <dbReference type="ARBA" id="ARBA00023015"/>
    </source>
</evidence>
<dbReference type="EMBL" id="JAADJG010000309">
    <property type="protein sequence ID" value="KAF4448979.1"/>
    <property type="molecule type" value="Genomic_DNA"/>
</dbReference>
<keyword evidence="1" id="KW-0805">Transcription regulation</keyword>
<protein>
    <submittedName>
        <fullName evidence="6">Putative transcriptional regulatory protein C16G5.16</fullName>
    </submittedName>
</protein>
<comment type="caution">
    <text evidence="6">The sequence shown here is derived from an EMBL/GenBank/DDBJ whole genome shotgun (WGS) entry which is preliminary data.</text>
</comment>
<dbReference type="Proteomes" id="UP000605986">
    <property type="component" value="Unassembled WGS sequence"/>
</dbReference>
<evidence type="ECO:0000313" key="6">
    <source>
        <dbReference type="EMBL" id="KAF4448979.1"/>
    </source>
</evidence>
<dbReference type="CDD" id="cd12148">
    <property type="entry name" value="fungal_TF_MHR"/>
    <property type="match status" value="1"/>
</dbReference>
<evidence type="ECO:0000256" key="4">
    <source>
        <dbReference type="SAM" id="MobiDB-lite"/>
    </source>
</evidence>
<dbReference type="GO" id="GO:0000981">
    <property type="term" value="F:DNA-binding transcription factor activity, RNA polymerase II-specific"/>
    <property type="evidence" value="ECO:0007669"/>
    <property type="project" value="TreeGrafter"/>
</dbReference>
<dbReference type="PANTHER" id="PTHR47424:SF12">
    <property type="entry name" value="TRANSCRIPTION FACTOR ASQA"/>
    <property type="match status" value="1"/>
</dbReference>
<evidence type="ECO:0000259" key="5">
    <source>
        <dbReference type="SMART" id="SM00906"/>
    </source>
</evidence>